<keyword evidence="2" id="KW-1185">Reference proteome</keyword>
<sequence length="165" mass="19107">MLRLDATTDPRNDFTKIRNWRYGRILVRGGKMIEVQRRLTCGSVSMAQVWWQAKYGRSDDDVCWIDYHQPLGLPTFLTLDYIRAGTFAGYQSFSAACHILDDIAHIRGAAAIVAHVSNGNISDRLMTRMGWQRHLEDWKGRHWIRRFYDGYPPLSLDRYLAAKSA</sequence>
<evidence type="ECO:0000313" key="2">
    <source>
        <dbReference type="Proteomes" id="UP000318538"/>
    </source>
</evidence>
<dbReference type="OrthoDB" id="286488at2"/>
<dbReference type="KEGG" id="rlc:K227x_26840"/>
<evidence type="ECO:0008006" key="3">
    <source>
        <dbReference type="Google" id="ProtNLM"/>
    </source>
</evidence>
<dbReference type="RefSeq" id="WP_145169863.1">
    <property type="nucleotide sequence ID" value="NZ_CP036525.1"/>
</dbReference>
<dbReference type="AlphaFoldDB" id="A0A517NAY2"/>
<reference evidence="1 2" key="1">
    <citation type="submission" date="2019-02" db="EMBL/GenBank/DDBJ databases">
        <title>Deep-cultivation of Planctomycetes and their phenomic and genomic characterization uncovers novel biology.</title>
        <authorList>
            <person name="Wiegand S."/>
            <person name="Jogler M."/>
            <person name="Boedeker C."/>
            <person name="Pinto D."/>
            <person name="Vollmers J."/>
            <person name="Rivas-Marin E."/>
            <person name="Kohn T."/>
            <person name="Peeters S.H."/>
            <person name="Heuer A."/>
            <person name="Rast P."/>
            <person name="Oberbeckmann S."/>
            <person name="Bunk B."/>
            <person name="Jeske O."/>
            <person name="Meyerdierks A."/>
            <person name="Storesund J.E."/>
            <person name="Kallscheuer N."/>
            <person name="Luecker S."/>
            <person name="Lage O.M."/>
            <person name="Pohl T."/>
            <person name="Merkel B.J."/>
            <person name="Hornburger P."/>
            <person name="Mueller R.-W."/>
            <person name="Bruemmer F."/>
            <person name="Labrenz M."/>
            <person name="Spormann A.M."/>
            <person name="Op den Camp H."/>
            <person name="Overmann J."/>
            <person name="Amann R."/>
            <person name="Jetten M.S.M."/>
            <person name="Mascher T."/>
            <person name="Medema M.H."/>
            <person name="Devos D.P."/>
            <person name="Kaster A.-K."/>
            <person name="Ovreas L."/>
            <person name="Rohde M."/>
            <person name="Galperin M.Y."/>
            <person name="Jogler C."/>
        </authorList>
    </citation>
    <scope>NUCLEOTIDE SEQUENCE [LARGE SCALE GENOMIC DNA]</scope>
    <source>
        <strain evidence="1 2">K22_7</strain>
    </source>
</reference>
<organism evidence="1 2">
    <name type="scientific">Rubripirellula lacrimiformis</name>
    <dbReference type="NCBI Taxonomy" id="1930273"/>
    <lineage>
        <taxon>Bacteria</taxon>
        <taxon>Pseudomonadati</taxon>
        <taxon>Planctomycetota</taxon>
        <taxon>Planctomycetia</taxon>
        <taxon>Pirellulales</taxon>
        <taxon>Pirellulaceae</taxon>
        <taxon>Rubripirellula</taxon>
    </lineage>
</organism>
<gene>
    <name evidence="1" type="ORF">K227x_26840</name>
</gene>
<dbReference type="EMBL" id="CP036525">
    <property type="protein sequence ID" value="QDT04294.1"/>
    <property type="molecule type" value="Genomic_DNA"/>
</dbReference>
<dbReference type="Proteomes" id="UP000318538">
    <property type="component" value="Chromosome"/>
</dbReference>
<protein>
    <recommendedName>
        <fullName evidence="3">N-acetyltransferase domain-containing protein</fullName>
    </recommendedName>
</protein>
<accession>A0A517NAY2</accession>
<name>A0A517NAY2_9BACT</name>
<proteinExistence type="predicted"/>
<evidence type="ECO:0000313" key="1">
    <source>
        <dbReference type="EMBL" id="QDT04294.1"/>
    </source>
</evidence>